<reference evidence="2" key="1">
    <citation type="journal article" date="2023" name="Nat. Microbiol.">
        <title>Enrichment and characterization of a nitric oxide-reducing microbial community in a continuous bioreactor.</title>
        <authorList>
            <person name="Garrido-Amador P."/>
            <person name="Stortenbeker N."/>
            <person name="Wessels H.J.C.T."/>
            <person name="Speth D.R."/>
            <person name="Garcia-Heredia I."/>
            <person name="Kartal B."/>
        </authorList>
    </citation>
    <scope>NUCLEOTIDE SEQUENCE</scope>
    <source>
        <strain evidence="2">MAG1</strain>
    </source>
</reference>
<feature type="domain" description="PIN" evidence="1">
    <location>
        <begin position="7"/>
        <end position="122"/>
    </location>
</feature>
<dbReference type="Pfam" id="PF01850">
    <property type="entry name" value="PIN"/>
    <property type="match status" value="1"/>
</dbReference>
<dbReference type="Proteomes" id="UP001234916">
    <property type="component" value="Chromosome"/>
</dbReference>
<sequence>MTRNILIVDTGFLVALFRRGDRLREAARSFLAGNRAPLLTTSAIIVETAFFLDAGEKLALMEWIRRGALPVREISGETWPLLAWIVSKYADRDPDLADATLVWLAQDCGSRRILTVDDADFSVYRTKSGKAFEIVEWMR</sequence>
<dbReference type="AlphaFoldDB" id="A0AA49IYB3"/>
<dbReference type="InterPro" id="IPR029060">
    <property type="entry name" value="PIN-like_dom_sf"/>
</dbReference>
<dbReference type="SUPFAM" id="SSF88723">
    <property type="entry name" value="PIN domain-like"/>
    <property type="match status" value="1"/>
</dbReference>
<evidence type="ECO:0000259" key="1">
    <source>
        <dbReference type="Pfam" id="PF01850"/>
    </source>
</evidence>
<accession>A0AA49IYB3</accession>
<dbReference type="Gene3D" id="3.40.50.1010">
    <property type="entry name" value="5'-nuclease"/>
    <property type="match status" value="1"/>
</dbReference>
<name>A0AA49IYB3_9PROT</name>
<proteinExistence type="predicted"/>
<protein>
    <submittedName>
        <fullName evidence="2">PIN domain-containing protein</fullName>
    </submittedName>
</protein>
<dbReference type="KEGG" id="npv:OHM77_05815"/>
<evidence type="ECO:0000313" key="2">
    <source>
        <dbReference type="EMBL" id="WIM06780.1"/>
    </source>
</evidence>
<gene>
    <name evidence="2" type="ORF">OHM77_05815</name>
</gene>
<dbReference type="InterPro" id="IPR002716">
    <property type="entry name" value="PIN_dom"/>
</dbReference>
<dbReference type="EMBL" id="CP107246">
    <property type="protein sequence ID" value="WIM06780.1"/>
    <property type="molecule type" value="Genomic_DNA"/>
</dbReference>
<organism evidence="2">
    <name type="scientific">Candidatus Nitricoxidivorans perseverans</name>
    <dbReference type="NCBI Taxonomy" id="2975601"/>
    <lineage>
        <taxon>Bacteria</taxon>
        <taxon>Pseudomonadati</taxon>
        <taxon>Pseudomonadota</taxon>
        <taxon>Betaproteobacteria</taxon>
        <taxon>Nitrosomonadales</taxon>
        <taxon>Sterolibacteriaceae</taxon>
        <taxon>Candidatus Nitricoxidivorans</taxon>
    </lineage>
</organism>